<dbReference type="Proteomes" id="UP001204151">
    <property type="component" value="Unassembled WGS sequence"/>
</dbReference>
<proteinExistence type="predicted"/>
<protein>
    <submittedName>
        <fullName evidence="1">Uncharacterized protein</fullName>
    </submittedName>
</protein>
<evidence type="ECO:0000313" key="2">
    <source>
        <dbReference type="Proteomes" id="UP001204151"/>
    </source>
</evidence>
<dbReference type="RefSeq" id="WP_258816692.1">
    <property type="nucleotide sequence ID" value="NZ_JANUGW010000006.1"/>
</dbReference>
<gene>
    <name evidence="1" type="ORF">NX784_11020</name>
</gene>
<keyword evidence="2" id="KW-1185">Reference proteome</keyword>
<accession>A0ABT1ZQD3</accession>
<comment type="caution">
    <text evidence="1">The sequence shown here is derived from an EMBL/GenBank/DDBJ whole genome shotgun (WGS) entry which is preliminary data.</text>
</comment>
<name>A0ABT1ZQD3_9BURK</name>
<reference evidence="1 2" key="1">
    <citation type="submission" date="2022-08" db="EMBL/GenBank/DDBJ databases">
        <title>Reclassification of Massilia species as members of the genera Telluria, Duganella, Pseudoduganella, Mokoshia gen. nov. and Zemynaea gen. nov. using orthogonal and non-orthogonal genome-based approaches.</title>
        <authorList>
            <person name="Bowman J.P."/>
        </authorList>
    </citation>
    <scope>NUCLEOTIDE SEQUENCE [LARGE SCALE GENOMIC DNA]</scope>
    <source>
        <strain evidence="1 2">JCM 31316</strain>
    </source>
</reference>
<evidence type="ECO:0000313" key="1">
    <source>
        <dbReference type="EMBL" id="MCS0582123.1"/>
    </source>
</evidence>
<organism evidence="1 2">
    <name type="scientific">Massilia pinisoli</name>
    <dbReference type="NCBI Taxonomy" id="1772194"/>
    <lineage>
        <taxon>Bacteria</taxon>
        <taxon>Pseudomonadati</taxon>
        <taxon>Pseudomonadota</taxon>
        <taxon>Betaproteobacteria</taxon>
        <taxon>Burkholderiales</taxon>
        <taxon>Oxalobacteraceae</taxon>
        <taxon>Telluria group</taxon>
        <taxon>Massilia</taxon>
    </lineage>
</organism>
<sequence length="71" mass="7766">MTLAEEGYGLFGTLEACARAAGVKPDSEEFDEAAALVGLPYCRVLDLYVDPETKRRAEELCFAQAHRALIC</sequence>
<dbReference type="EMBL" id="JANUGW010000006">
    <property type="protein sequence ID" value="MCS0582123.1"/>
    <property type="molecule type" value="Genomic_DNA"/>
</dbReference>